<comment type="subcellular location">
    <subcellularLocation>
        <location evidence="1">Membrane</location>
        <topology evidence="1">Multi-pass membrane protein</topology>
    </subcellularLocation>
</comment>
<keyword evidence="4 6" id="KW-1133">Transmembrane helix</keyword>
<evidence type="ECO:0000313" key="8">
    <source>
        <dbReference type="Proteomes" id="UP000018895"/>
    </source>
</evidence>
<dbReference type="AlphaFoldDB" id="W4QFF0"/>
<evidence type="ECO:0000256" key="6">
    <source>
        <dbReference type="SAM" id="Phobius"/>
    </source>
</evidence>
<organism evidence="7 8">
    <name type="scientific">Halalkalibacter hemicellulosilyticusJCM 9152</name>
    <dbReference type="NCBI Taxonomy" id="1236971"/>
    <lineage>
        <taxon>Bacteria</taxon>
        <taxon>Bacillati</taxon>
        <taxon>Bacillota</taxon>
        <taxon>Bacilli</taxon>
        <taxon>Bacillales</taxon>
        <taxon>Bacillaceae</taxon>
        <taxon>Halalkalibacter</taxon>
    </lineage>
</organism>
<dbReference type="SUPFAM" id="SSF161070">
    <property type="entry name" value="SNF-like"/>
    <property type="match status" value="1"/>
</dbReference>
<dbReference type="EMBL" id="BAUU01000008">
    <property type="protein sequence ID" value="GAE30059.1"/>
    <property type="molecule type" value="Genomic_DNA"/>
</dbReference>
<evidence type="ECO:0000313" key="7">
    <source>
        <dbReference type="EMBL" id="GAE30059.1"/>
    </source>
</evidence>
<dbReference type="Proteomes" id="UP000018895">
    <property type="component" value="Unassembled WGS sequence"/>
</dbReference>
<dbReference type="PROSITE" id="PS50267">
    <property type="entry name" value="NA_NEUROTRAN_SYMP_3"/>
    <property type="match status" value="1"/>
</dbReference>
<feature type="transmembrane region" description="Helical" evidence="6">
    <location>
        <begin position="12"/>
        <end position="33"/>
    </location>
</feature>
<proteinExistence type="predicted"/>
<dbReference type="GO" id="GO:0016020">
    <property type="term" value="C:membrane"/>
    <property type="evidence" value="ECO:0007669"/>
    <property type="project" value="UniProtKB-SubCell"/>
</dbReference>
<dbReference type="Pfam" id="PF00209">
    <property type="entry name" value="SNF"/>
    <property type="match status" value="1"/>
</dbReference>
<dbReference type="InterPro" id="IPR037272">
    <property type="entry name" value="SNS_sf"/>
</dbReference>
<evidence type="ECO:0000256" key="2">
    <source>
        <dbReference type="ARBA" id="ARBA00022448"/>
    </source>
</evidence>
<dbReference type="STRING" id="1236971.JCM9152_1455"/>
<dbReference type="InterPro" id="IPR000175">
    <property type="entry name" value="Na/ntran_symport"/>
</dbReference>
<reference evidence="7" key="1">
    <citation type="journal article" date="2014" name="Genome Announc.">
        <title>Draft Genome Sequences of Three Alkaliphilic Bacillus Strains, Bacillus wakoensis JCM 9140T, Bacillus akibai JCM 9157T, and Bacillus hemicellulosilyticus JCM 9152T.</title>
        <authorList>
            <person name="Yuki M."/>
            <person name="Oshima K."/>
            <person name="Suda W."/>
            <person name="Oshida Y."/>
            <person name="Kitamura K."/>
            <person name="Iida T."/>
            <person name="Hattori M."/>
            <person name="Ohkuma M."/>
        </authorList>
    </citation>
    <scope>NUCLEOTIDE SEQUENCE [LARGE SCALE GENOMIC DNA]</scope>
    <source>
        <strain evidence="7">JCM 9152</strain>
    </source>
</reference>
<evidence type="ECO:0000256" key="4">
    <source>
        <dbReference type="ARBA" id="ARBA00022989"/>
    </source>
</evidence>
<evidence type="ECO:0000256" key="5">
    <source>
        <dbReference type="ARBA" id="ARBA00023136"/>
    </source>
</evidence>
<protein>
    <submittedName>
        <fullName evidence="7">Sodium-dependent transporter</fullName>
    </submittedName>
</protein>
<evidence type="ECO:0000256" key="1">
    <source>
        <dbReference type="ARBA" id="ARBA00004141"/>
    </source>
</evidence>
<gene>
    <name evidence="7" type="ORF">JCM9152_1455</name>
</gene>
<comment type="caution">
    <text evidence="7">The sequence shown here is derived from an EMBL/GenBank/DDBJ whole genome shotgun (WGS) entry which is preliminary data.</text>
</comment>
<sequence>MALNQEPGREQWATRLGFILAAMGSAVGLGNIWRFSYVAGENGGAALFLFT</sequence>
<name>W4QFF0_9BACI</name>
<evidence type="ECO:0000256" key="3">
    <source>
        <dbReference type="ARBA" id="ARBA00022692"/>
    </source>
</evidence>
<keyword evidence="5 6" id="KW-0472">Membrane</keyword>
<keyword evidence="3 6" id="KW-0812">Transmembrane</keyword>
<dbReference type="PANTHER" id="PTHR42948:SF1">
    <property type="entry name" value="TRANSPORTER"/>
    <property type="match status" value="1"/>
</dbReference>
<dbReference type="PANTHER" id="PTHR42948">
    <property type="entry name" value="TRANSPORTER"/>
    <property type="match status" value="1"/>
</dbReference>
<keyword evidence="8" id="KW-1185">Reference proteome</keyword>
<accession>W4QFF0</accession>
<keyword evidence="2" id="KW-0813">Transport</keyword>